<dbReference type="EMBL" id="MSFI01000006">
    <property type="protein sequence ID" value="OMP68111.1"/>
    <property type="molecule type" value="Genomic_DNA"/>
</dbReference>
<reference evidence="2 3" key="1">
    <citation type="submission" date="2016-12" db="EMBL/GenBank/DDBJ databases">
        <title>Domibacillus sp. SAB 38T whole genome sequencing.</title>
        <authorList>
            <person name="Verma A."/>
            <person name="Ojha A.K."/>
            <person name="Krishnamurthi S."/>
        </authorList>
    </citation>
    <scope>NUCLEOTIDE SEQUENCE [LARGE SCALE GENOMIC DNA]</scope>
    <source>
        <strain evidence="2 3">SAB 38</strain>
    </source>
</reference>
<organism evidence="2 3">
    <name type="scientific">Domibacillus epiphyticus</name>
    <dbReference type="NCBI Taxonomy" id="1714355"/>
    <lineage>
        <taxon>Bacteria</taxon>
        <taxon>Bacillati</taxon>
        <taxon>Bacillota</taxon>
        <taxon>Bacilli</taxon>
        <taxon>Bacillales</taxon>
        <taxon>Bacillaceae</taxon>
        <taxon>Domibacillus</taxon>
    </lineage>
</organism>
<dbReference type="PROSITE" id="PS50965">
    <property type="entry name" value="NERD"/>
    <property type="match status" value="1"/>
</dbReference>
<protein>
    <submittedName>
        <fullName evidence="2">NERD nuclease</fullName>
    </submittedName>
</protein>
<proteinExistence type="predicted"/>
<dbReference type="Proteomes" id="UP000188613">
    <property type="component" value="Unassembled WGS sequence"/>
</dbReference>
<dbReference type="Pfam" id="PF08378">
    <property type="entry name" value="NERD"/>
    <property type="match status" value="1"/>
</dbReference>
<evidence type="ECO:0000259" key="1">
    <source>
        <dbReference type="PROSITE" id="PS50965"/>
    </source>
</evidence>
<dbReference type="AlphaFoldDB" id="A0A1V2AAU6"/>
<gene>
    <name evidence="2" type="ORF">BTO28_03940</name>
</gene>
<evidence type="ECO:0000313" key="3">
    <source>
        <dbReference type="Proteomes" id="UP000188613"/>
    </source>
</evidence>
<dbReference type="OrthoDB" id="5782056at2"/>
<feature type="domain" description="NERD" evidence="1">
    <location>
        <begin position="31"/>
        <end position="146"/>
    </location>
</feature>
<accession>A0A1V2AAU6</accession>
<sequence length="273" mass="31479">MSWQETKKRYAAPKLKPKANKEKAKVAPTRIGELGEYKINIQLDQLPKTCKYLSDLLLVNNKSKSGYSQIDHIIFSPFAVFVIETKNYSGIIYGDRTRKQWSVNGKFPMLNPFIQNYGHIEAIRSSLNSVENSNFVSMISFTKRCKFKVNSELREIQSNDLIVYDIELTEFITRKLNVLKLQKKTAVFSEGEILNMYNKLQKENIKDSNIRKNHIEIVKAENNGKKSINNLTNTSAKCVTCGKSVSQKVESFCLSNKERFNGNVYCYEHQKKH</sequence>
<evidence type="ECO:0000313" key="2">
    <source>
        <dbReference type="EMBL" id="OMP68111.1"/>
    </source>
</evidence>
<dbReference type="InterPro" id="IPR011528">
    <property type="entry name" value="NERD"/>
</dbReference>
<dbReference type="STRING" id="1714355.BTO28_03940"/>
<name>A0A1V2AAU6_9BACI</name>
<keyword evidence="3" id="KW-1185">Reference proteome</keyword>
<comment type="caution">
    <text evidence="2">The sequence shown here is derived from an EMBL/GenBank/DDBJ whole genome shotgun (WGS) entry which is preliminary data.</text>
</comment>